<reference evidence="2 3" key="2">
    <citation type="submission" date="2024-07" db="EMBL/GenBank/DDBJ databases">
        <authorList>
            <person name="Akdeniz Z."/>
        </authorList>
    </citation>
    <scope>NUCLEOTIDE SEQUENCE [LARGE SCALE GENOMIC DNA]</scope>
</reference>
<dbReference type="InterPro" id="IPR009030">
    <property type="entry name" value="Growth_fac_rcpt_cys_sf"/>
</dbReference>
<dbReference type="PROSITE" id="PS51257">
    <property type="entry name" value="PROKAR_LIPOPROTEIN"/>
    <property type="match status" value="1"/>
</dbReference>
<sequence>MSADKTKCTICDEQNHFTLSGTSCVCESEYMINGSVCIFCSELKGQELVNGICKCKPEFETSLTNPLVCKKCTGGQVLINGKCACEPPMTLKDGVCIKTKCSFNSPDGKKIYIKRM</sequence>
<reference evidence="1" key="1">
    <citation type="submission" date="2023-06" db="EMBL/GenBank/DDBJ databases">
        <authorList>
            <person name="Kurt Z."/>
        </authorList>
    </citation>
    <scope>NUCLEOTIDE SEQUENCE</scope>
</reference>
<proteinExistence type="predicted"/>
<dbReference type="SUPFAM" id="SSF57184">
    <property type="entry name" value="Growth factor receptor domain"/>
    <property type="match status" value="1"/>
</dbReference>
<evidence type="ECO:0000313" key="3">
    <source>
        <dbReference type="Proteomes" id="UP001642409"/>
    </source>
</evidence>
<gene>
    <name evidence="1" type="ORF">HINF_LOCUS48463</name>
    <name evidence="2" type="ORF">HINF_LOCUS74087</name>
</gene>
<organism evidence="1">
    <name type="scientific">Hexamita inflata</name>
    <dbReference type="NCBI Taxonomy" id="28002"/>
    <lineage>
        <taxon>Eukaryota</taxon>
        <taxon>Metamonada</taxon>
        <taxon>Diplomonadida</taxon>
        <taxon>Hexamitidae</taxon>
        <taxon>Hexamitinae</taxon>
        <taxon>Hexamita</taxon>
    </lineage>
</organism>
<dbReference type="EMBL" id="CATOUU010000936">
    <property type="protein sequence ID" value="CAI9960818.1"/>
    <property type="molecule type" value="Genomic_DNA"/>
</dbReference>
<dbReference type="AlphaFoldDB" id="A0AA86QM40"/>
<evidence type="ECO:0000313" key="2">
    <source>
        <dbReference type="EMBL" id="CAL6106924.1"/>
    </source>
</evidence>
<protein>
    <submittedName>
        <fullName evidence="1">Growth factor receptor cysteine-rich domain superfamily</fullName>
    </submittedName>
    <submittedName>
        <fullName evidence="2">Growth_factor receptor cysteine-rich domain superfamily</fullName>
    </submittedName>
</protein>
<dbReference type="EMBL" id="CAXDID020000621">
    <property type="protein sequence ID" value="CAL6106924.1"/>
    <property type="molecule type" value="Genomic_DNA"/>
</dbReference>
<keyword evidence="1" id="KW-0675">Receptor</keyword>
<accession>A0AA86QM40</accession>
<name>A0AA86QM40_9EUKA</name>
<keyword evidence="3" id="KW-1185">Reference proteome</keyword>
<comment type="caution">
    <text evidence="1">The sequence shown here is derived from an EMBL/GenBank/DDBJ whole genome shotgun (WGS) entry which is preliminary data.</text>
</comment>
<dbReference type="Proteomes" id="UP001642409">
    <property type="component" value="Unassembled WGS sequence"/>
</dbReference>
<evidence type="ECO:0000313" key="1">
    <source>
        <dbReference type="EMBL" id="CAI9960818.1"/>
    </source>
</evidence>